<dbReference type="InterPro" id="IPR036910">
    <property type="entry name" value="HMG_box_dom_sf"/>
</dbReference>
<dbReference type="PANTHER" id="PTHR10270">
    <property type="entry name" value="SOX TRANSCRIPTION FACTOR"/>
    <property type="match status" value="1"/>
</dbReference>
<gene>
    <name evidence="6" type="ORF">FHL15_008488</name>
</gene>
<organism evidence="6 7">
    <name type="scientific">Xylaria flabelliformis</name>
    <dbReference type="NCBI Taxonomy" id="2512241"/>
    <lineage>
        <taxon>Eukaryota</taxon>
        <taxon>Fungi</taxon>
        <taxon>Dikarya</taxon>
        <taxon>Ascomycota</taxon>
        <taxon>Pezizomycotina</taxon>
        <taxon>Sordariomycetes</taxon>
        <taxon>Xylariomycetidae</taxon>
        <taxon>Xylariales</taxon>
        <taxon>Xylariaceae</taxon>
        <taxon>Xylaria</taxon>
    </lineage>
</organism>
<feature type="domain" description="HMG box" evidence="5">
    <location>
        <begin position="225"/>
        <end position="292"/>
    </location>
</feature>
<feature type="compositionally biased region" description="Basic residues" evidence="4">
    <location>
        <begin position="158"/>
        <end position="175"/>
    </location>
</feature>
<dbReference type="SMART" id="SM00398">
    <property type="entry name" value="HMG"/>
    <property type="match status" value="1"/>
</dbReference>
<keyword evidence="7" id="KW-1185">Reference proteome</keyword>
<dbReference type="AlphaFoldDB" id="A0A553HRZ8"/>
<evidence type="ECO:0000313" key="6">
    <source>
        <dbReference type="EMBL" id="TRX90713.1"/>
    </source>
</evidence>
<evidence type="ECO:0000259" key="5">
    <source>
        <dbReference type="PROSITE" id="PS50118"/>
    </source>
</evidence>
<evidence type="ECO:0000256" key="2">
    <source>
        <dbReference type="ARBA" id="ARBA00023163"/>
    </source>
</evidence>
<dbReference type="GO" id="GO:0001228">
    <property type="term" value="F:DNA-binding transcription activator activity, RNA polymerase II-specific"/>
    <property type="evidence" value="ECO:0007669"/>
    <property type="project" value="TreeGrafter"/>
</dbReference>
<feature type="region of interest" description="Disordered" evidence="4">
    <location>
        <begin position="145"/>
        <end position="179"/>
    </location>
</feature>
<evidence type="ECO:0000256" key="3">
    <source>
        <dbReference type="PROSITE-ProRule" id="PRU00267"/>
    </source>
</evidence>
<protein>
    <recommendedName>
        <fullName evidence="5">HMG box domain-containing protein</fullName>
    </recommendedName>
</protein>
<dbReference type="Pfam" id="PF00505">
    <property type="entry name" value="HMG_box"/>
    <property type="match status" value="1"/>
</dbReference>
<dbReference type="GO" id="GO:0000978">
    <property type="term" value="F:RNA polymerase II cis-regulatory region sequence-specific DNA binding"/>
    <property type="evidence" value="ECO:0007669"/>
    <property type="project" value="TreeGrafter"/>
</dbReference>
<evidence type="ECO:0000256" key="4">
    <source>
        <dbReference type="SAM" id="MobiDB-lite"/>
    </source>
</evidence>
<name>A0A553HRZ8_9PEZI</name>
<keyword evidence="3" id="KW-0539">Nucleus</keyword>
<dbReference type="OrthoDB" id="2307332at2759"/>
<dbReference type="GO" id="GO:0000122">
    <property type="term" value="P:negative regulation of transcription by RNA polymerase II"/>
    <property type="evidence" value="ECO:0007669"/>
    <property type="project" value="TreeGrafter"/>
</dbReference>
<reference evidence="7" key="1">
    <citation type="submission" date="2019-06" db="EMBL/GenBank/DDBJ databases">
        <title>Draft genome sequence of the griseofulvin-producing fungus Xylaria cubensis strain G536.</title>
        <authorList>
            <person name="Mead M.E."/>
            <person name="Raja H.A."/>
            <person name="Steenwyk J.L."/>
            <person name="Knowles S.L."/>
            <person name="Oberlies N.H."/>
            <person name="Rokas A."/>
        </authorList>
    </citation>
    <scope>NUCLEOTIDE SEQUENCE [LARGE SCALE GENOMIC DNA]</scope>
    <source>
        <strain evidence="7">G536</strain>
    </source>
</reference>
<sequence>MEYIDPQLLESSTSSEAEVQPVIANAVTEAQLRYPPREDGYVFQGRLPSYCHLTDFASPYPEAPLMESRFDFNNFDPYAPIPRSVAPDFTLPTYLQAPEPWSVTYPNFAPPPYPAGYPTSPVPAQILSQRPLPGTPVNEHFTRLQVRKESNNPGQSKNRGRKQPVRRPKGQKTKRPLLPEEVQKLTKPLSQLALESPHISVFDMDAHVRRDADKRMTLRRGEYKIRRPSNSFVLYRKAYSDHMKALVGVRQDAISRLAGASWKLESKEVKDKFDGYALEESRQHHAFFPGYKYLPKHHSNAEAEPDNETVLEEIWAEQ</sequence>
<dbReference type="SUPFAM" id="SSF47095">
    <property type="entry name" value="HMG-box"/>
    <property type="match status" value="1"/>
</dbReference>
<dbReference type="InterPro" id="IPR050140">
    <property type="entry name" value="SRY-related_HMG-box_TF-like"/>
</dbReference>
<comment type="caution">
    <text evidence="6">The sequence shown here is derived from an EMBL/GenBank/DDBJ whole genome shotgun (WGS) entry which is preliminary data.</text>
</comment>
<dbReference type="EMBL" id="VFLP01000053">
    <property type="protein sequence ID" value="TRX90713.1"/>
    <property type="molecule type" value="Genomic_DNA"/>
</dbReference>
<dbReference type="PANTHER" id="PTHR10270:SF161">
    <property type="entry name" value="SEX-DETERMINING REGION Y PROTEIN"/>
    <property type="match status" value="1"/>
</dbReference>
<dbReference type="PROSITE" id="PS50118">
    <property type="entry name" value="HMG_BOX_2"/>
    <property type="match status" value="1"/>
</dbReference>
<keyword evidence="2" id="KW-0804">Transcription</keyword>
<dbReference type="GO" id="GO:0030154">
    <property type="term" value="P:cell differentiation"/>
    <property type="evidence" value="ECO:0007669"/>
    <property type="project" value="TreeGrafter"/>
</dbReference>
<proteinExistence type="predicted"/>
<dbReference type="GO" id="GO:0005634">
    <property type="term" value="C:nucleus"/>
    <property type="evidence" value="ECO:0007669"/>
    <property type="project" value="UniProtKB-UniRule"/>
</dbReference>
<keyword evidence="1 3" id="KW-0238">DNA-binding</keyword>
<dbReference type="Gene3D" id="1.10.30.10">
    <property type="entry name" value="High mobility group box domain"/>
    <property type="match status" value="1"/>
</dbReference>
<evidence type="ECO:0000313" key="7">
    <source>
        <dbReference type="Proteomes" id="UP000319160"/>
    </source>
</evidence>
<feature type="DNA-binding region" description="HMG box" evidence="3">
    <location>
        <begin position="225"/>
        <end position="292"/>
    </location>
</feature>
<dbReference type="CDD" id="cd01389">
    <property type="entry name" value="HMG-box_ROX1-like"/>
    <property type="match status" value="1"/>
</dbReference>
<dbReference type="Proteomes" id="UP000319160">
    <property type="component" value="Unassembled WGS sequence"/>
</dbReference>
<dbReference type="STRING" id="2512241.A0A553HRZ8"/>
<accession>A0A553HRZ8</accession>
<dbReference type="InterPro" id="IPR009071">
    <property type="entry name" value="HMG_box_dom"/>
</dbReference>
<evidence type="ECO:0000256" key="1">
    <source>
        <dbReference type="ARBA" id="ARBA00023125"/>
    </source>
</evidence>